<reference evidence="3" key="2">
    <citation type="submission" date="2019-10" db="EMBL/GenBank/DDBJ databases">
        <title>A de novo genome assembly of a pear dwarfing rootstock.</title>
        <authorList>
            <person name="Wang F."/>
            <person name="Wang J."/>
            <person name="Li S."/>
            <person name="Zhang Y."/>
            <person name="Fang M."/>
            <person name="Ma L."/>
            <person name="Zhao Y."/>
            <person name="Jiang S."/>
        </authorList>
    </citation>
    <scope>NUCLEOTIDE SEQUENCE [LARGE SCALE GENOMIC DNA]</scope>
</reference>
<feature type="compositionally biased region" description="Basic and acidic residues" evidence="1">
    <location>
        <begin position="105"/>
        <end position="125"/>
    </location>
</feature>
<gene>
    <name evidence="2" type="ORF">D8674_006818</name>
</gene>
<sequence length="165" mass="19281">MGILRTPDTVAKFQGAVNFALMMSQMEGGCPIDYNTITDLFLQRNLIREATAFLLDVLKPNLPEHGFPGEIWQVVQRWRWKRRRQQRRQRNMSKILQSAVQLCHEPNKDETGKTEERQPERKGSRLGDLNLRKGVKKQTINLWPHDLIQRTNEGVRLDPNFSSFL</sequence>
<reference evidence="2 3" key="3">
    <citation type="submission" date="2019-11" db="EMBL/GenBank/DDBJ databases">
        <title>A de novo genome assembly of a pear dwarfing rootstock.</title>
        <authorList>
            <person name="Wang F."/>
            <person name="Wang J."/>
            <person name="Li S."/>
            <person name="Zhang Y."/>
            <person name="Fang M."/>
            <person name="Ma L."/>
            <person name="Zhao Y."/>
            <person name="Jiang S."/>
        </authorList>
    </citation>
    <scope>NUCLEOTIDE SEQUENCE [LARGE SCALE GENOMIC DNA]</scope>
    <source>
        <strain evidence="2">S2</strain>
        <tissue evidence="2">Leaf</tissue>
    </source>
</reference>
<protein>
    <submittedName>
        <fullName evidence="2">Clathrin heavy chain 2</fullName>
    </submittedName>
</protein>
<name>A0A5N5FZV6_9ROSA</name>
<reference evidence="2 3" key="1">
    <citation type="submission" date="2019-09" db="EMBL/GenBank/DDBJ databases">
        <authorList>
            <person name="Ou C."/>
        </authorList>
    </citation>
    <scope>NUCLEOTIDE SEQUENCE [LARGE SCALE GENOMIC DNA]</scope>
    <source>
        <strain evidence="2">S2</strain>
        <tissue evidence="2">Leaf</tissue>
    </source>
</reference>
<dbReference type="GO" id="GO:0009506">
    <property type="term" value="C:plasmodesma"/>
    <property type="evidence" value="ECO:0007669"/>
    <property type="project" value="TreeGrafter"/>
</dbReference>
<feature type="region of interest" description="Disordered" evidence="1">
    <location>
        <begin position="101"/>
        <end position="130"/>
    </location>
</feature>
<proteinExistence type="predicted"/>
<dbReference type="GO" id="GO:0005886">
    <property type="term" value="C:plasma membrane"/>
    <property type="evidence" value="ECO:0007669"/>
    <property type="project" value="TreeGrafter"/>
</dbReference>
<dbReference type="OrthoDB" id="1751110at2759"/>
<dbReference type="GO" id="GO:0009507">
    <property type="term" value="C:chloroplast"/>
    <property type="evidence" value="ECO:0007669"/>
    <property type="project" value="TreeGrafter"/>
</dbReference>
<dbReference type="AlphaFoldDB" id="A0A5N5FZV6"/>
<evidence type="ECO:0000256" key="1">
    <source>
        <dbReference type="SAM" id="MobiDB-lite"/>
    </source>
</evidence>
<dbReference type="EMBL" id="SMOL01000559">
    <property type="protein sequence ID" value="KAB2607101.1"/>
    <property type="molecule type" value="Genomic_DNA"/>
</dbReference>
<dbReference type="GO" id="GO:0006898">
    <property type="term" value="P:receptor-mediated endocytosis"/>
    <property type="evidence" value="ECO:0007669"/>
    <property type="project" value="TreeGrafter"/>
</dbReference>
<keyword evidence="3" id="KW-1185">Reference proteome</keyword>
<evidence type="ECO:0000313" key="2">
    <source>
        <dbReference type="EMBL" id="KAB2607101.1"/>
    </source>
</evidence>
<evidence type="ECO:0000313" key="3">
    <source>
        <dbReference type="Proteomes" id="UP000327157"/>
    </source>
</evidence>
<dbReference type="PANTHER" id="PTHR10292:SF34">
    <property type="entry name" value="CLATHRIN HEAVY CHAIN 1-RELATED"/>
    <property type="match status" value="1"/>
</dbReference>
<comment type="caution">
    <text evidence="2">The sequence shown here is derived from an EMBL/GenBank/DDBJ whole genome shotgun (WGS) entry which is preliminary data.</text>
</comment>
<dbReference type="Proteomes" id="UP000327157">
    <property type="component" value="Chromosome 11"/>
</dbReference>
<dbReference type="GO" id="GO:0071439">
    <property type="term" value="C:clathrin complex"/>
    <property type="evidence" value="ECO:0007669"/>
    <property type="project" value="TreeGrafter"/>
</dbReference>
<dbReference type="PANTHER" id="PTHR10292">
    <property type="entry name" value="CLATHRIN HEAVY CHAIN RELATED"/>
    <property type="match status" value="1"/>
</dbReference>
<organism evidence="2 3">
    <name type="scientific">Pyrus ussuriensis x Pyrus communis</name>
    <dbReference type="NCBI Taxonomy" id="2448454"/>
    <lineage>
        <taxon>Eukaryota</taxon>
        <taxon>Viridiplantae</taxon>
        <taxon>Streptophyta</taxon>
        <taxon>Embryophyta</taxon>
        <taxon>Tracheophyta</taxon>
        <taxon>Spermatophyta</taxon>
        <taxon>Magnoliopsida</taxon>
        <taxon>eudicotyledons</taxon>
        <taxon>Gunneridae</taxon>
        <taxon>Pentapetalae</taxon>
        <taxon>rosids</taxon>
        <taxon>fabids</taxon>
        <taxon>Rosales</taxon>
        <taxon>Rosaceae</taxon>
        <taxon>Amygdaloideae</taxon>
        <taxon>Maleae</taxon>
        <taxon>Pyrus</taxon>
    </lineage>
</organism>
<dbReference type="GO" id="GO:0005794">
    <property type="term" value="C:Golgi apparatus"/>
    <property type="evidence" value="ECO:0007669"/>
    <property type="project" value="TreeGrafter"/>
</dbReference>
<accession>A0A5N5FZV6</accession>
<dbReference type="GO" id="GO:0032051">
    <property type="term" value="F:clathrin light chain binding"/>
    <property type="evidence" value="ECO:0007669"/>
    <property type="project" value="TreeGrafter"/>
</dbReference>